<evidence type="ECO:0000313" key="1">
    <source>
        <dbReference type="EMBL" id="KAL0479425.1"/>
    </source>
</evidence>
<dbReference type="EMBL" id="JAOPGA020000556">
    <property type="protein sequence ID" value="KAL0479425.1"/>
    <property type="molecule type" value="Genomic_DNA"/>
</dbReference>
<comment type="caution">
    <text evidence="1">The sequence shown here is derived from an EMBL/GenBank/DDBJ whole genome shotgun (WGS) entry which is preliminary data.</text>
</comment>
<organism evidence="1 2">
    <name type="scientific">Acrasis kona</name>
    <dbReference type="NCBI Taxonomy" id="1008807"/>
    <lineage>
        <taxon>Eukaryota</taxon>
        <taxon>Discoba</taxon>
        <taxon>Heterolobosea</taxon>
        <taxon>Tetramitia</taxon>
        <taxon>Eutetramitia</taxon>
        <taxon>Acrasidae</taxon>
        <taxon>Acrasis</taxon>
    </lineage>
</organism>
<gene>
    <name evidence="1" type="ORF">AKO1_007690</name>
</gene>
<proteinExistence type="predicted"/>
<evidence type="ECO:0000313" key="2">
    <source>
        <dbReference type="Proteomes" id="UP001431209"/>
    </source>
</evidence>
<name>A0AAW2YQK1_9EUKA</name>
<dbReference type="AlphaFoldDB" id="A0AAW2YQK1"/>
<dbReference type="Proteomes" id="UP001431209">
    <property type="component" value="Unassembled WGS sequence"/>
</dbReference>
<keyword evidence="2" id="KW-1185">Reference proteome</keyword>
<accession>A0AAW2YQK1</accession>
<sequence length="286" mass="32834">MNSQIQRVCEAIVKHVKNVTLGHHVVSRMSFYMKTDIEGHLWFLWFTSLRTTTTDLPGEGSIYKWINFNVGLKNVASKYKNTKGKTVAPPSPREKGIKTEETHEYYYYSPSFIDNKLSKNLACPSCHSIFERSTFVNVSYLVTILKFESDYGIDPRVYHEDQDLIRVRIPPLLQSLESSIGPVRYRKMRHNDIFLSKTFKVCENCANTLSTVAKRHDLDLLGKSTVVPKPPAPVGVSSRINELATCRHMTLSLAREADSRRIANNYARPFIDEEEEEEDEDHNAME</sequence>
<protein>
    <submittedName>
        <fullName evidence="1">Uncharacterized protein</fullName>
    </submittedName>
</protein>
<reference evidence="1 2" key="1">
    <citation type="submission" date="2024-03" db="EMBL/GenBank/DDBJ databases">
        <title>The Acrasis kona genome and developmental transcriptomes reveal deep origins of eukaryotic multicellular pathways.</title>
        <authorList>
            <person name="Sheikh S."/>
            <person name="Fu C.-J."/>
            <person name="Brown M.W."/>
            <person name="Baldauf S.L."/>
        </authorList>
    </citation>
    <scope>NUCLEOTIDE SEQUENCE [LARGE SCALE GENOMIC DNA]</scope>
    <source>
        <strain evidence="1 2">ATCC MYA-3509</strain>
    </source>
</reference>